<evidence type="ECO:0000313" key="2">
    <source>
        <dbReference type="Proteomes" id="UP000434957"/>
    </source>
</evidence>
<sequence length="222" mass="24640">STSDYGVILNSQGASRLEHVDAEILRKMTMAWPYEMASSTSTRSALQLSLPSMYQRVKPLSWTTGIAALVSSGSVQNASALCIIHFESGMTGELSGDLKKVIPTAMRVEMGKFNASLHTSANDGADADTLYKETEALLMHVCTISSTYMEKYRTDLASTIKAEFAGDDKRVHCFCASKNVYGLSAWVVWYYCPIARIRIVYIRSYRQELLRRIQGVVSGEYC</sequence>
<dbReference type="EMBL" id="QXFT01009486">
    <property type="protein sequence ID" value="KAE9262631.1"/>
    <property type="molecule type" value="Genomic_DNA"/>
</dbReference>
<comment type="caution">
    <text evidence="1">The sequence shown here is derived from an EMBL/GenBank/DDBJ whole genome shotgun (WGS) entry which is preliminary data.</text>
</comment>
<dbReference type="GO" id="GO:0005544">
    <property type="term" value="F:calcium-dependent phospholipid binding"/>
    <property type="evidence" value="ECO:0007669"/>
    <property type="project" value="InterPro"/>
</dbReference>
<dbReference type="InterPro" id="IPR037104">
    <property type="entry name" value="Annexin_sf"/>
</dbReference>
<dbReference type="SUPFAM" id="SSF47874">
    <property type="entry name" value="Annexin"/>
    <property type="match status" value="1"/>
</dbReference>
<keyword evidence="2" id="KW-1185">Reference proteome</keyword>
<dbReference type="GO" id="GO:0005509">
    <property type="term" value="F:calcium ion binding"/>
    <property type="evidence" value="ECO:0007669"/>
    <property type="project" value="InterPro"/>
</dbReference>
<protein>
    <submittedName>
        <fullName evidence="1">Uncharacterized protein</fullName>
    </submittedName>
</protein>
<accession>A0A6A4AVG1</accession>
<dbReference type="Proteomes" id="UP000434957">
    <property type="component" value="Unassembled WGS sequence"/>
</dbReference>
<reference evidence="1 2" key="1">
    <citation type="submission" date="2018-08" db="EMBL/GenBank/DDBJ databases">
        <title>Genomic investigation of the strawberry pathogen Phytophthora fragariae indicates pathogenicity is determined by transcriptional variation in three key races.</title>
        <authorList>
            <person name="Adams T.M."/>
            <person name="Armitage A.D."/>
            <person name="Sobczyk M.K."/>
            <person name="Bates H.J."/>
            <person name="Dunwell J.M."/>
            <person name="Nellist C.F."/>
            <person name="Harrison R.J."/>
        </authorList>
    </citation>
    <scope>NUCLEOTIDE SEQUENCE [LARGE SCALE GENOMIC DNA]</scope>
    <source>
        <strain evidence="1 2">SCRP333</strain>
    </source>
</reference>
<proteinExistence type="predicted"/>
<gene>
    <name evidence="1" type="ORF">PR003_g33470</name>
</gene>
<name>A0A6A4AVG1_9STRA</name>
<feature type="non-terminal residue" evidence="1">
    <location>
        <position position="1"/>
    </location>
</feature>
<evidence type="ECO:0000313" key="1">
    <source>
        <dbReference type="EMBL" id="KAE9262631.1"/>
    </source>
</evidence>
<dbReference type="AlphaFoldDB" id="A0A6A4AVG1"/>
<organism evidence="1 2">
    <name type="scientific">Phytophthora rubi</name>
    <dbReference type="NCBI Taxonomy" id="129364"/>
    <lineage>
        <taxon>Eukaryota</taxon>
        <taxon>Sar</taxon>
        <taxon>Stramenopiles</taxon>
        <taxon>Oomycota</taxon>
        <taxon>Peronosporomycetes</taxon>
        <taxon>Peronosporales</taxon>
        <taxon>Peronosporaceae</taxon>
        <taxon>Phytophthora</taxon>
    </lineage>
</organism>